<evidence type="ECO:0000259" key="2">
    <source>
        <dbReference type="Pfam" id="PF00149"/>
    </source>
</evidence>
<dbReference type="Gene3D" id="3.60.21.10">
    <property type="match status" value="1"/>
</dbReference>
<dbReference type="AlphaFoldDB" id="A0A4Y9Y8L6"/>
<dbReference type="InterPro" id="IPR029052">
    <property type="entry name" value="Metallo-depent_PP-like"/>
</dbReference>
<dbReference type="CDD" id="cd07407">
    <property type="entry name" value="MPP_YHR202W_N"/>
    <property type="match status" value="1"/>
</dbReference>
<proteinExistence type="predicted"/>
<dbReference type="InterPro" id="IPR004843">
    <property type="entry name" value="Calcineurin-like_PHP"/>
</dbReference>
<sequence length="617" mass="68789">MQRAFAILSALAAAAAVLACPGDEHDHVHQHGKREYPQVPLTAPTRPLEWSDVNVIHTTDSHGWLLGHQHLSFPEPNYSGDFGDFASFVTRMKAIAKEKDVDLLLIDTGDLHDGTGLSDGFPAGQVDGHETNNFIMDLPYDVLAIGNHELYDYANTYDMYTNFAPYWNGRYLSSNVNITVYTGSGNETTSVPVGERFVKFKTGKGRSVTSLGVLYDFTGNDVNTTVQTVAKMVKEDWFTEAIKDEPDFFLLLGHMPVRYDNWPTVYKAIRKVHKYTPILIFGGHTHIRDCTQLDGRSMSLESGRYMETVGWMSANLSGSDTENITFTRRYLDANRVTYEYHANKSNSTFDTTAGKNITAGLQKLWNTYDLSFLYGTAPQDYTLSRDPYPSNGSVLSLLVSEALPYALSINNTRVNIPNIILTNSGELRYDIFAGSFNENDQLTALPFADAFLYIPNITLSVAEQVLPGLNKDGENDRRSLDLLEREAERYARGDVSVRYNAWLEEMSARRIRSRADSDDANLTLGYVTSDQCPGDGDDTPHTALPYHSSPDYISSDSPSVSNDTLIDFVFINFIEDDVLEILNSVQSDTKYTDSDVLSYSPILASAVLGLYAQGNWN</sequence>
<protein>
    <submittedName>
        <fullName evidence="4">Uncharacterized protein</fullName>
    </submittedName>
</protein>
<dbReference type="Proteomes" id="UP000298390">
    <property type="component" value="Unassembled WGS sequence"/>
</dbReference>
<evidence type="ECO:0000313" key="4">
    <source>
        <dbReference type="EMBL" id="TFY58874.1"/>
    </source>
</evidence>
<feature type="domain" description="Putative 5'-nucleotidase C-terminal" evidence="3">
    <location>
        <begin position="380"/>
        <end position="579"/>
    </location>
</feature>
<gene>
    <name evidence="4" type="ORF">EVJ58_g6139</name>
</gene>
<dbReference type="EMBL" id="SEKV01000334">
    <property type="protein sequence ID" value="TFY58874.1"/>
    <property type="molecule type" value="Genomic_DNA"/>
</dbReference>
<keyword evidence="1" id="KW-0732">Signal</keyword>
<dbReference type="Pfam" id="PF21953">
    <property type="entry name" value="NadN_nucleosid_C"/>
    <property type="match status" value="1"/>
</dbReference>
<dbReference type="PANTHER" id="PTHR11575">
    <property type="entry name" value="5'-NUCLEOTIDASE-RELATED"/>
    <property type="match status" value="1"/>
</dbReference>
<dbReference type="GO" id="GO:0009166">
    <property type="term" value="P:nucleotide catabolic process"/>
    <property type="evidence" value="ECO:0007669"/>
    <property type="project" value="InterPro"/>
</dbReference>
<dbReference type="Gene3D" id="3.90.780.10">
    <property type="entry name" value="5'-Nucleotidase, C-terminal domain"/>
    <property type="match status" value="2"/>
</dbReference>
<dbReference type="SUPFAM" id="SSF55816">
    <property type="entry name" value="5'-nucleotidase (syn. UDP-sugar hydrolase), C-terminal domain"/>
    <property type="match status" value="1"/>
</dbReference>
<dbReference type="GO" id="GO:0016787">
    <property type="term" value="F:hydrolase activity"/>
    <property type="evidence" value="ECO:0007669"/>
    <property type="project" value="InterPro"/>
</dbReference>
<feature type="chain" id="PRO_5021346020" evidence="1">
    <location>
        <begin position="20"/>
        <end position="617"/>
    </location>
</feature>
<organism evidence="4 5">
    <name type="scientific">Rhodofomes roseus</name>
    <dbReference type="NCBI Taxonomy" id="34475"/>
    <lineage>
        <taxon>Eukaryota</taxon>
        <taxon>Fungi</taxon>
        <taxon>Dikarya</taxon>
        <taxon>Basidiomycota</taxon>
        <taxon>Agaricomycotina</taxon>
        <taxon>Agaricomycetes</taxon>
        <taxon>Polyporales</taxon>
        <taxon>Rhodofomes</taxon>
    </lineage>
</organism>
<dbReference type="InterPro" id="IPR006179">
    <property type="entry name" value="5_nucleotidase/apyrase"/>
</dbReference>
<dbReference type="InterPro" id="IPR014485">
    <property type="entry name" value="Pesterase_C1039"/>
</dbReference>
<evidence type="ECO:0000256" key="1">
    <source>
        <dbReference type="SAM" id="SignalP"/>
    </source>
</evidence>
<dbReference type="GO" id="GO:0005576">
    <property type="term" value="C:extracellular region"/>
    <property type="evidence" value="ECO:0007669"/>
    <property type="project" value="UniProtKB-ARBA"/>
</dbReference>
<dbReference type="Pfam" id="PF00149">
    <property type="entry name" value="Metallophos"/>
    <property type="match status" value="1"/>
</dbReference>
<evidence type="ECO:0000259" key="3">
    <source>
        <dbReference type="Pfam" id="PF21953"/>
    </source>
</evidence>
<dbReference type="InterPro" id="IPR036907">
    <property type="entry name" value="5'-Nucleotdase_C_sf"/>
</dbReference>
<evidence type="ECO:0000313" key="5">
    <source>
        <dbReference type="Proteomes" id="UP000298390"/>
    </source>
</evidence>
<reference evidence="4 5" key="1">
    <citation type="submission" date="2019-01" db="EMBL/GenBank/DDBJ databases">
        <title>Genome sequencing of the rare red list fungi Fomitopsis rosea.</title>
        <authorList>
            <person name="Buettner E."/>
            <person name="Kellner H."/>
        </authorList>
    </citation>
    <scope>NUCLEOTIDE SEQUENCE [LARGE SCALE GENOMIC DNA]</scope>
    <source>
        <strain evidence="4 5">DSM 105464</strain>
    </source>
</reference>
<feature type="domain" description="Calcineurin-like phosphoesterase" evidence="2">
    <location>
        <begin position="54"/>
        <end position="287"/>
    </location>
</feature>
<dbReference type="InterPro" id="IPR053828">
    <property type="entry name" value="Nucleosidase_C"/>
</dbReference>
<dbReference type="InterPro" id="IPR041823">
    <property type="entry name" value="YHR202W_N"/>
</dbReference>
<name>A0A4Y9Y8L6_9APHY</name>
<dbReference type="PROSITE" id="PS51257">
    <property type="entry name" value="PROKAR_LIPOPROTEIN"/>
    <property type="match status" value="1"/>
</dbReference>
<accession>A0A4Y9Y8L6</accession>
<dbReference type="PANTHER" id="PTHR11575:SF22">
    <property type="entry name" value="ADL392WP"/>
    <property type="match status" value="1"/>
</dbReference>
<dbReference type="GO" id="GO:0005829">
    <property type="term" value="C:cytosol"/>
    <property type="evidence" value="ECO:0007669"/>
    <property type="project" value="TreeGrafter"/>
</dbReference>
<dbReference type="SUPFAM" id="SSF56300">
    <property type="entry name" value="Metallo-dependent phosphatases"/>
    <property type="match status" value="1"/>
</dbReference>
<dbReference type="STRING" id="34475.A0A4Y9Y8L6"/>
<dbReference type="FunFam" id="3.60.21.10:FF:000043">
    <property type="entry name" value="Ser/Thr protein phosphatase family"/>
    <property type="match status" value="1"/>
</dbReference>
<comment type="caution">
    <text evidence="4">The sequence shown here is derived from an EMBL/GenBank/DDBJ whole genome shotgun (WGS) entry which is preliminary data.</text>
</comment>
<feature type="signal peptide" evidence="1">
    <location>
        <begin position="1"/>
        <end position="19"/>
    </location>
</feature>
<dbReference type="PIRSF" id="PIRSF017316">
    <property type="entry name" value="Pesterase_C1039"/>
    <property type="match status" value="1"/>
</dbReference>